<reference evidence="1" key="2">
    <citation type="submission" date="2015-06" db="UniProtKB">
        <authorList>
            <consortium name="EnsemblPlants"/>
        </authorList>
    </citation>
    <scope>IDENTIFICATION</scope>
    <source>
        <strain evidence="1">DM1-3 516 R44</strain>
    </source>
</reference>
<dbReference type="Gramene" id="PGSC0003DMT400095722">
    <property type="protein sequence ID" value="PGSC0003DMT400095722"/>
    <property type="gene ID" value="PGSC0003DMG400045293"/>
</dbReference>
<reference evidence="2" key="1">
    <citation type="journal article" date="2011" name="Nature">
        <title>Genome sequence and analysis of the tuber crop potato.</title>
        <authorList>
            <consortium name="The Potato Genome Sequencing Consortium"/>
        </authorList>
    </citation>
    <scope>NUCLEOTIDE SEQUENCE [LARGE SCALE GENOMIC DNA]</scope>
    <source>
        <strain evidence="2">cv. DM1-3 516 R44</strain>
    </source>
</reference>
<keyword evidence="2" id="KW-1185">Reference proteome</keyword>
<name>M1DWX8_SOLTU</name>
<evidence type="ECO:0000313" key="1">
    <source>
        <dbReference type="EnsemblPlants" id="PGSC0003DMT400095722"/>
    </source>
</evidence>
<evidence type="ECO:0000313" key="2">
    <source>
        <dbReference type="Proteomes" id="UP000011115"/>
    </source>
</evidence>
<organism evidence="1 2">
    <name type="scientific">Solanum tuberosum</name>
    <name type="common">Potato</name>
    <dbReference type="NCBI Taxonomy" id="4113"/>
    <lineage>
        <taxon>Eukaryota</taxon>
        <taxon>Viridiplantae</taxon>
        <taxon>Streptophyta</taxon>
        <taxon>Embryophyta</taxon>
        <taxon>Tracheophyta</taxon>
        <taxon>Spermatophyta</taxon>
        <taxon>Magnoliopsida</taxon>
        <taxon>eudicotyledons</taxon>
        <taxon>Gunneridae</taxon>
        <taxon>Pentapetalae</taxon>
        <taxon>asterids</taxon>
        <taxon>lamiids</taxon>
        <taxon>Solanales</taxon>
        <taxon>Solanaceae</taxon>
        <taxon>Solanoideae</taxon>
        <taxon>Solaneae</taxon>
        <taxon>Solanum</taxon>
    </lineage>
</organism>
<dbReference type="InParanoid" id="M1DWX8"/>
<proteinExistence type="predicted"/>
<dbReference type="AlphaFoldDB" id="M1DWX8"/>
<sequence length="127" mass="14760">MISCVRKLKRRNEHENGQWGTQKIKGKKEAWKKEEEKKIEALPYPLCVAKRGSLINSRESTVGRELRVLSASRRSVVILFAKVELEVEHSVECSRRGEGYCAWNQIFKTSPRRALCSSFGHFDFKYK</sequence>
<dbReference type="PaxDb" id="4113-PGSC0003DMT400095722"/>
<dbReference type="HOGENOM" id="CLU_1974453_0_0_1"/>
<dbReference type="EnsemblPlants" id="PGSC0003DMT400095722">
    <property type="protein sequence ID" value="PGSC0003DMT400095722"/>
    <property type="gene ID" value="PGSC0003DMG400045293"/>
</dbReference>
<accession>M1DWX8</accession>
<dbReference type="Proteomes" id="UP000011115">
    <property type="component" value="Unassembled WGS sequence"/>
</dbReference>
<protein>
    <submittedName>
        <fullName evidence="1">Uncharacterized protein</fullName>
    </submittedName>
</protein>